<dbReference type="GO" id="GO:0045505">
    <property type="term" value="F:dynein intermediate chain binding"/>
    <property type="evidence" value="ECO:0007669"/>
    <property type="project" value="InterPro"/>
</dbReference>
<protein>
    <submittedName>
        <fullName evidence="1">Uncharacterized protein</fullName>
    </submittedName>
</protein>
<sequence length="219" mass="25317">MEGTMKFNNCLRVDARRFKHGVLNVIKRWSLMFKQHLIEHVADSLNELAEFVQVTSKGLEAEVKPGDYDQLVSTMGYLGGVKERQAATDEMFEPLQHTIELLETYQHQMPEEVHRQLEVGRQSDFLCWQAAKKRELPEKWNNLKKQAAIVKQTVAPLQTEEVANIRRRVASFDVAQYKAKEACIKLEPLDYSCEEPYVHLDKVRSRKTCSFVPTANHSN</sequence>
<reference evidence="1 2" key="1">
    <citation type="submission" date="2018-11" db="EMBL/GenBank/DDBJ databases">
        <authorList>
            <consortium name="Pathogen Informatics"/>
        </authorList>
    </citation>
    <scope>NUCLEOTIDE SEQUENCE [LARGE SCALE GENOMIC DNA]</scope>
</reference>
<dbReference type="InterPro" id="IPR026983">
    <property type="entry name" value="DHC"/>
</dbReference>
<dbReference type="Proteomes" id="UP000281553">
    <property type="component" value="Unassembled WGS sequence"/>
</dbReference>
<dbReference type="OrthoDB" id="6273447at2759"/>
<organism evidence="1 2">
    <name type="scientific">Dibothriocephalus latus</name>
    <name type="common">Fish tapeworm</name>
    <name type="synonym">Diphyllobothrium latum</name>
    <dbReference type="NCBI Taxonomy" id="60516"/>
    <lineage>
        <taxon>Eukaryota</taxon>
        <taxon>Metazoa</taxon>
        <taxon>Spiralia</taxon>
        <taxon>Lophotrochozoa</taxon>
        <taxon>Platyhelminthes</taxon>
        <taxon>Cestoda</taxon>
        <taxon>Eucestoda</taxon>
        <taxon>Diphyllobothriidea</taxon>
        <taxon>Diphyllobothriidae</taxon>
        <taxon>Dibothriocephalus</taxon>
    </lineage>
</organism>
<gene>
    <name evidence="1" type="ORF">DILT_LOCUS14200</name>
</gene>
<name>A0A3P7PTQ4_DIBLA</name>
<accession>A0A3P7PTQ4</accession>
<proteinExistence type="predicted"/>
<dbReference type="GO" id="GO:0030286">
    <property type="term" value="C:dynein complex"/>
    <property type="evidence" value="ECO:0007669"/>
    <property type="project" value="InterPro"/>
</dbReference>
<dbReference type="GO" id="GO:0007018">
    <property type="term" value="P:microtubule-based movement"/>
    <property type="evidence" value="ECO:0007669"/>
    <property type="project" value="InterPro"/>
</dbReference>
<dbReference type="PANTHER" id="PTHR45703">
    <property type="entry name" value="DYNEIN HEAVY CHAIN"/>
    <property type="match status" value="1"/>
</dbReference>
<dbReference type="GO" id="GO:0051959">
    <property type="term" value="F:dynein light intermediate chain binding"/>
    <property type="evidence" value="ECO:0007669"/>
    <property type="project" value="InterPro"/>
</dbReference>
<evidence type="ECO:0000313" key="2">
    <source>
        <dbReference type="Proteomes" id="UP000281553"/>
    </source>
</evidence>
<evidence type="ECO:0000313" key="1">
    <source>
        <dbReference type="EMBL" id="VDN23142.1"/>
    </source>
</evidence>
<dbReference type="EMBL" id="UYRU01073198">
    <property type="protein sequence ID" value="VDN23142.1"/>
    <property type="molecule type" value="Genomic_DNA"/>
</dbReference>
<dbReference type="PANTHER" id="PTHR45703:SF4">
    <property type="entry name" value="DYNEIN AXONEMAL HEAVY CHAIN 17"/>
    <property type="match status" value="1"/>
</dbReference>
<keyword evidence="2" id="KW-1185">Reference proteome</keyword>
<dbReference type="AlphaFoldDB" id="A0A3P7PTQ4"/>